<dbReference type="Proteomes" id="UP000054558">
    <property type="component" value="Unassembled WGS sequence"/>
</dbReference>
<dbReference type="EMBL" id="DF237067">
    <property type="protein sequence ID" value="GAQ82624.1"/>
    <property type="molecule type" value="Genomic_DNA"/>
</dbReference>
<dbReference type="GO" id="GO:0006740">
    <property type="term" value="P:NADPH regeneration"/>
    <property type="evidence" value="ECO:0000318"/>
    <property type="project" value="GO_Central"/>
</dbReference>
<reference evidence="2 3" key="1">
    <citation type="journal article" date="2014" name="Nat. Commun.">
        <title>Klebsormidium flaccidum genome reveals primary factors for plant terrestrial adaptation.</title>
        <authorList>
            <person name="Hori K."/>
            <person name="Maruyama F."/>
            <person name="Fujisawa T."/>
            <person name="Togashi T."/>
            <person name="Yamamoto N."/>
            <person name="Seo M."/>
            <person name="Sato S."/>
            <person name="Yamada T."/>
            <person name="Mori H."/>
            <person name="Tajima N."/>
            <person name="Moriyama T."/>
            <person name="Ikeuchi M."/>
            <person name="Watanabe M."/>
            <person name="Wada H."/>
            <person name="Kobayashi K."/>
            <person name="Saito M."/>
            <person name="Masuda T."/>
            <person name="Sasaki-Sekimoto Y."/>
            <person name="Mashiguchi K."/>
            <person name="Awai K."/>
            <person name="Shimojima M."/>
            <person name="Masuda S."/>
            <person name="Iwai M."/>
            <person name="Nobusawa T."/>
            <person name="Narise T."/>
            <person name="Kondo S."/>
            <person name="Saito H."/>
            <person name="Sato R."/>
            <person name="Murakawa M."/>
            <person name="Ihara Y."/>
            <person name="Oshima-Yamada Y."/>
            <person name="Ohtaka K."/>
            <person name="Satoh M."/>
            <person name="Sonobe K."/>
            <person name="Ishii M."/>
            <person name="Ohtani R."/>
            <person name="Kanamori-Sato M."/>
            <person name="Honoki R."/>
            <person name="Miyazaki D."/>
            <person name="Mochizuki H."/>
            <person name="Umetsu J."/>
            <person name="Higashi K."/>
            <person name="Shibata D."/>
            <person name="Kamiya Y."/>
            <person name="Sato N."/>
            <person name="Nakamura Y."/>
            <person name="Tabata S."/>
            <person name="Ida S."/>
            <person name="Kurokawa K."/>
            <person name="Ohta H."/>
        </authorList>
    </citation>
    <scope>NUCLEOTIDE SEQUENCE [LARGE SCALE GENOMIC DNA]</scope>
    <source>
        <strain evidence="2 3">NIES-2285</strain>
    </source>
</reference>
<sequence>MDVLMVGAGEYTAGYVPTAEGAASDKPAGVIAITLFDLRRFGKVRRLVLCDASGKRLPAIRENIRRKIGEVYKDLDTTLETHPPDGAPFDRHAYKGAIAKMKRGDMATIFTPDDTHFEIALECIRHGLHVLLAKPAVQTLAHHLQLTQAAREAGVLVAVEYHKRFDPIYADARARIPALGPFSFFSSTMTQPKKQLDTFAGWAGKSSDISYYLNSHHIDLHSWAVGEASRPVRVTASASDGVASARLGRSVEDTITLLVQWENTDGTHGTAVYMASWIAPPADCHTQQGFHYMGHKGELRVDQAHRGYTTATDAAGFATLNPLYMKYTPSPSGHFAGQLGYGYRSIAEFLERAAAINAGTRSVADCAAEGVLATLDGTARVTAVLEAGRRSLDQGGQPVTIVYDQRGWPIRLE</sequence>
<dbReference type="GO" id="GO:0000166">
    <property type="term" value="F:nucleotide binding"/>
    <property type="evidence" value="ECO:0007669"/>
    <property type="project" value="InterPro"/>
</dbReference>
<dbReference type="SUPFAM" id="SSF51735">
    <property type="entry name" value="NAD(P)-binding Rossmann-fold domains"/>
    <property type="match status" value="1"/>
</dbReference>
<proteinExistence type="predicted"/>
<evidence type="ECO:0000313" key="2">
    <source>
        <dbReference type="EMBL" id="GAQ82624.1"/>
    </source>
</evidence>
<dbReference type="GO" id="GO:0016491">
    <property type="term" value="F:oxidoreductase activity"/>
    <property type="evidence" value="ECO:0000318"/>
    <property type="project" value="GO_Central"/>
</dbReference>
<dbReference type="OrthoDB" id="2127032at2759"/>
<gene>
    <name evidence="2" type="ORF">KFL_001180030</name>
</gene>
<dbReference type="PANTHER" id="PTHR42840:SF6">
    <property type="entry name" value="BINDING ROSSMANN FOLD OXIDOREDUCTASE, PUTATIVE (AFU_ORTHOLOGUE AFUA_3G11930)-RELATED"/>
    <property type="match status" value="1"/>
</dbReference>
<dbReference type="SUPFAM" id="SSF55347">
    <property type="entry name" value="Glyceraldehyde-3-phosphate dehydrogenase-like, C-terminal domain"/>
    <property type="match status" value="1"/>
</dbReference>
<name>A0A1Y1HVG7_KLENI</name>
<evidence type="ECO:0000313" key="3">
    <source>
        <dbReference type="Proteomes" id="UP000054558"/>
    </source>
</evidence>
<dbReference type="InterPro" id="IPR000683">
    <property type="entry name" value="Gfo/Idh/MocA-like_OxRdtase_N"/>
</dbReference>
<accession>A0A1Y1HVG7</accession>
<evidence type="ECO:0000259" key="1">
    <source>
        <dbReference type="Pfam" id="PF01408"/>
    </source>
</evidence>
<feature type="domain" description="Gfo/Idh/MocA-like oxidoreductase N-terminal" evidence="1">
    <location>
        <begin position="97"/>
        <end position="161"/>
    </location>
</feature>
<dbReference type="AlphaFoldDB" id="A0A1Y1HVG7"/>
<dbReference type="Gene3D" id="3.30.360.10">
    <property type="entry name" value="Dihydrodipicolinate Reductase, domain 2"/>
    <property type="match status" value="1"/>
</dbReference>
<dbReference type="OMA" id="FFNAWMS"/>
<dbReference type="Gene3D" id="3.40.50.720">
    <property type="entry name" value="NAD(P)-binding Rossmann-like Domain"/>
    <property type="match status" value="1"/>
</dbReference>
<dbReference type="InterPro" id="IPR036291">
    <property type="entry name" value="NAD(P)-bd_dom_sf"/>
</dbReference>
<dbReference type="STRING" id="105231.A0A1Y1HVG7"/>
<dbReference type="Pfam" id="PF01408">
    <property type="entry name" value="GFO_IDH_MocA"/>
    <property type="match status" value="1"/>
</dbReference>
<organism evidence="2 3">
    <name type="scientific">Klebsormidium nitens</name>
    <name type="common">Green alga</name>
    <name type="synonym">Ulothrix nitens</name>
    <dbReference type="NCBI Taxonomy" id="105231"/>
    <lineage>
        <taxon>Eukaryota</taxon>
        <taxon>Viridiplantae</taxon>
        <taxon>Streptophyta</taxon>
        <taxon>Klebsormidiophyceae</taxon>
        <taxon>Klebsormidiales</taxon>
        <taxon>Klebsormidiaceae</taxon>
        <taxon>Klebsormidium</taxon>
    </lineage>
</organism>
<protein>
    <recommendedName>
        <fullName evidence="1">Gfo/Idh/MocA-like oxidoreductase N-terminal domain-containing protein</fullName>
    </recommendedName>
</protein>
<dbReference type="PANTHER" id="PTHR42840">
    <property type="entry name" value="NAD(P)-BINDING ROSSMANN-FOLD SUPERFAMILY PROTEIN-RELATED"/>
    <property type="match status" value="1"/>
</dbReference>
<keyword evidence="3" id="KW-1185">Reference proteome</keyword>